<proteinExistence type="predicted"/>
<dbReference type="RefSeq" id="WP_013254919.1">
    <property type="nucleotide sequence ID" value="NC_014364.1"/>
</dbReference>
<dbReference type="eggNOG" id="ENOG5032R5W">
    <property type="taxonomic scope" value="Bacteria"/>
</dbReference>
<dbReference type="AlphaFoldDB" id="E1R1T0"/>
<dbReference type="STRING" id="573413.Spirs_2341"/>
<feature type="transmembrane region" description="Helical" evidence="1">
    <location>
        <begin position="185"/>
        <end position="204"/>
    </location>
</feature>
<gene>
    <name evidence="2" type="ordered locus">Spirs_2341</name>
</gene>
<evidence type="ECO:0000256" key="1">
    <source>
        <dbReference type="SAM" id="Phobius"/>
    </source>
</evidence>
<accession>E1R1T0</accession>
<keyword evidence="1" id="KW-0472">Membrane</keyword>
<feature type="transmembrane region" description="Helical" evidence="1">
    <location>
        <begin position="123"/>
        <end position="147"/>
    </location>
</feature>
<keyword evidence="3" id="KW-1185">Reference proteome</keyword>
<organism evidence="2 3">
    <name type="scientific">Sediminispirochaeta smaragdinae (strain DSM 11293 / JCM 15392 / SEBR 4228)</name>
    <name type="common">Spirochaeta smaragdinae</name>
    <dbReference type="NCBI Taxonomy" id="573413"/>
    <lineage>
        <taxon>Bacteria</taxon>
        <taxon>Pseudomonadati</taxon>
        <taxon>Spirochaetota</taxon>
        <taxon>Spirochaetia</taxon>
        <taxon>Spirochaetales</taxon>
        <taxon>Spirochaetaceae</taxon>
        <taxon>Sediminispirochaeta</taxon>
    </lineage>
</organism>
<dbReference type="EMBL" id="CP002116">
    <property type="protein sequence ID" value="ADK81456.1"/>
    <property type="molecule type" value="Genomic_DNA"/>
</dbReference>
<dbReference type="OrthoDB" id="360806at2"/>
<feature type="transmembrane region" description="Helical" evidence="1">
    <location>
        <begin position="96"/>
        <end position="117"/>
    </location>
</feature>
<feature type="transmembrane region" description="Helical" evidence="1">
    <location>
        <begin position="49"/>
        <end position="75"/>
    </location>
</feature>
<sequence>MTGFFIKKAFFDGWDNLLSLIVLNLGLIIIIAAAAYLPMLLGEGWQVTMLVSLLAVILLTLYNGGVAYLAGEMAAYKRPDLRGLFKAIARALPKSFFFGLINAVHIFLLTIIVPFYYQLGGVVGLVALSLIFWISIAWWLAGQWFFPLLVQLPGDMKTILKKCFILFFDNTGFTIFMAFHALFTMLFSCLTALLMPGLSSVLLARQGALRILMKKYDYLEEEPEANRRKIPWDALLVEERELVGHRSLKGMIFPWKE</sequence>
<reference evidence="2 3" key="1">
    <citation type="journal article" date="2010" name="Stand. Genomic Sci.">
        <title>Complete genome sequence of Spirochaeta smaragdinae type strain (SEBR 4228).</title>
        <authorList>
            <person name="Mavromatis K."/>
            <person name="Yasawong M."/>
            <person name="Chertkov O."/>
            <person name="Lapidus A."/>
            <person name="Lucas S."/>
            <person name="Nolan M."/>
            <person name="Del Rio T.G."/>
            <person name="Tice H."/>
            <person name="Cheng J.F."/>
            <person name="Pitluck S."/>
            <person name="Liolios K."/>
            <person name="Ivanova N."/>
            <person name="Tapia R."/>
            <person name="Han C."/>
            <person name="Bruce D."/>
            <person name="Goodwin L."/>
            <person name="Pati A."/>
            <person name="Chen A."/>
            <person name="Palaniappan K."/>
            <person name="Land M."/>
            <person name="Hauser L."/>
            <person name="Chang Y.J."/>
            <person name="Jeffries C.D."/>
            <person name="Detter J.C."/>
            <person name="Rohde M."/>
            <person name="Brambilla E."/>
            <person name="Spring S."/>
            <person name="Goker M."/>
            <person name="Sikorski J."/>
            <person name="Woyke T."/>
            <person name="Bristow J."/>
            <person name="Eisen J.A."/>
            <person name="Markowitz V."/>
            <person name="Hugenholtz P."/>
            <person name="Klenk H.P."/>
            <person name="Kyrpides N.C."/>
        </authorList>
    </citation>
    <scope>NUCLEOTIDE SEQUENCE [LARGE SCALE GENOMIC DNA]</scope>
    <source>
        <strain evidence="3">DSM 11293 / JCM 15392 / SEBR 4228</strain>
    </source>
</reference>
<protein>
    <submittedName>
        <fullName evidence="2">Uncharacterized protein</fullName>
    </submittedName>
</protein>
<dbReference type="Proteomes" id="UP000002318">
    <property type="component" value="Chromosome"/>
</dbReference>
<evidence type="ECO:0000313" key="3">
    <source>
        <dbReference type="Proteomes" id="UP000002318"/>
    </source>
</evidence>
<keyword evidence="1" id="KW-1133">Transmembrane helix</keyword>
<dbReference type="KEGG" id="ssm:Spirs_2341"/>
<name>E1R1T0_SEDSS</name>
<keyword evidence="1" id="KW-0812">Transmembrane</keyword>
<dbReference type="HOGENOM" id="CLU_1065349_0_0_12"/>
<evidence type="ECO:0000313" key="2">
    <source>
        <dbReference type="EMBL" id="ADK81456.1"/>
    </source>
</evidence>
<feature type="transmembrane region" description="Helical" evidence="1">
    <location>
        <begin position="17"/>
        <end position="37"/>
    </location>
</feature>